<dbReference type="GO" id="GO:0003677">
    <property type="term" value="F:DNA binding"/>
    <property type="evidence" value="ECO:0007669"/>
    <property type="project" value="UniProtKB-KW"/>
</dbReference>
<dbReference type="InterPro" id="IPR026881">
    <property type="entry name" value="WYL_dom"/>
</dbReference>
<feature type="domain" description="HTH deoR-type" evidence="4">
    <location>
        <begin position="7"/>
        <end position="62"/>
    </location>
</feature>
<dbReference type="GO" id="GO:0003700">
    <property type="term" value="F:DNA-binding transcription factor activity"/>
    <property type="evidence" value="ECO:0007669"/>
    <property type="project" value="InterPro"/>
</dbReference>
<evidence type="ECO:0000256" key="1">
    <source>
        <dbReference type="ARBA" id="ARBA00023015"/>
    </source>
</evidence>
<dbReference type="InterPro" id="IPR018356">
    <property type="entry name" value="Tscrpt_reg_HTH_DeoR_CS"/>
</dbReference>
<evidence type="ECO:0000313" key="5">
    <source>
        <dbReference type="EMBL" id="TFV96775.1"/>
    </source>
</evidence>
<dbReference type="InterPro" id="IPR036388">
    <property type="entry name" value="WH-like_DNA-bd_sf"/>
</dbReference>
<dbReference type="InterPro" id="IPR013196">
    <property type="entry name" value="HTH_11"/>
</dbReference>
<dbReference type="Pfam" id="PF13280">
    <property type="entry name" value="WYL"/>
    <property type="match status" value="1"/>
</dbReference>
<evidence type="ECO:0000313" key="6">
    <source>
        <dbReference type="Proteomes" id="UP000298127"/>
    </source>
</evidence>
<dbReference type="PANTHER" id="PTHR34580:SF3">
    <property type="entry name" value="PROTEIN PAFB"/>
    <property type="match status" value="1"/>
</dbReference>
<dbReference type="AlphaFoldDB" id="A0A4Y9R0N7"/>
<dbReference type="PROSITE" id="PS00894">
    <property type="entry name" value="HTH_DEOR_1"/>
    <property type="match status" value="1"/>
</dbReference>
<evidence type="ECO:0000259" key="4">
    <source>
        <dbReference type="PROSITE" id="PS51000"/>
    </source>
</evidence>
<dbReference type="PANTHER" id="PTHR34580">
    <property type="match status" value="1"/>
</dbReference>
<keyword evidence="2" id="KW-0238">DNA-binding</keyword>
<dbReference type="Gene3D" id="1.10.10.10">
    <property type="entry name" value="Winged helix-like DNA-binding domain superfamily/Winged helix DNA-binding domain"/>
    <property type="match status" value="1"/>
</dbReference>
<gene>
    <name evidence="5" type="ORF">E4M00_11915</name>
</gene>
<evidence type="ECO:0000256" key="2">
    <source>
        <dbReference type="ARBA" id="ARBA00023125"/>
    </source>
</evidence>
<reference evidence="5 6" key="1">
    <citation type="journal article" date="2018" name="J. Microbiol.">
        <title>Leifsonia flava sp. nov., a novel actinobacterium isolated from the rhizosphere of Aquilegia viridiflora.</title>
        <authorList>
            <person name="Cai Y."/>
            <person name="Tao W.Z."/>
            <person name="Ma Y.J."/>
            <person name="Cheng J."/>
            <person name="Zhang M.Y."/>
            <person name="Zhang Y.X."/>
        </authorList>
    </citation>
    <scope>NUCLEOTIDE SEQUENCE [LARGE SCALE GENOMIC DNA]</scope>
    <source>
        <strain evidence="5 6">SYP-B2174</strain>
    </source>
</reference>
<dbReference type="InterPro" id="IPR001034">
    <property type="entry name" value="DeoR_HTH"/>
</dbReference>
<keyword evidence="1" id="KW-0805">Transcription regulation</keyword>
<keyword evidence="6" id="KW-1185">Reference proteome</keyword>
<dbReference type="Pfam" id="PF08279">
    <property type="entry name" value="HTH_11"/>
    <property type="match status" value="1"/>
</dbReference>
<dbReference type="InterPro" id="IPR036390">
    <property type="entry name" value="WH_DNA-bd_sf"/>
</dbReference>
<accession>A0A4Y9R0N7</accession>
<organism evidence="5 6">
    <name type="scientific">Orlajensenia leifsoniae</name>
    <dbReference type="NCBI Taxonomy" id="2561933"/>
    <lineage>
        <taxon>Bacteria</taxon>
        <taxon>Bacillati</taxon>
        <taxon>Actinomycetota</taxon>
        <taxon>Actinomycetes</taxon>
        <taxon>Micrococcales</taxon>
        <taxon>Microbacteriaceae</taxon>
        <taxon>Orlajensenia</taxon>
    </lineage>
</organism>
<protein>
    <submittedName>
        <fullName evidence="5">WYL domain-containing transcriptional regulator</fullName>
    </submittedName>
</protein>
<sequence>MTTPASTTARLLRLLSLLQTRRDWPGTVLADRLQISHRTVRRDVDRLRDLGYSIRATMGPDGGYRLDAGSDLPPLLFDDDQAIAVTVALQAATETSAGIEEAALRALTTVRQVMPSRLRHRLDAIRFTTVRRPGDAAPVTVSPDVLIVLSTAVRAREVLRFDYARRDPTEPDADASPRAPRRVEPHGVVTSEGRWYLLAWDLGRGAWRIFRADRITPRTPTGPRFNPRDIPGGTASAYLSARFRGSDAADAWPCRGTVILDLPASEVLPFAGDGTVEVVAPDRCSLEIGSWSWGALAASFGRFEAAMEVVGPPELAAAFTELATRYTATATQYPNPLLE</sequence>
<dbReference type="RefSeq" id="WP_135120736.1">
    <property type="nucleotide sequence ID" value="NZ_SPQZ01000004.1"/>
</dbReference>
<dbReference type="InterPro" id="IPR051534">
    <property type="entry name" value="CBASS_pafABC_assoc_protein"/>
</dbReference>
<name>A0A4Y9R0N7_9MICO</name>
<dbReference type="PROSITE" id="PS52050">
    <property type="entry name" value="WYL"/>
    <property type="match status" value="1"/>
</dbReference>
<dbReference type="PROSITE" id="PS51000">
    <property type="entry name" value="HTH_DEOR_2"/>
    <property type="match status" value="1"/>
</dbReference>
<dbReference type="Proteomes" id="UP000298127">
    <property type="component" value="Unassembled WGS sequence"/>
</dbReference>
<keyword evidence="3" id="KW-0804">Transcription</keyword>
<dbReference type="EMBL" id="SPQZ01000004">
    <property type="protein sequence ID" value="TFV96775.1"/>
    <property type="molecule type" value="Genomic_DNA"/>
</dbReference>
<evidence type="ECO:0000256" key="3">
    <source>
        <dbReference type="ARBA" id="ARBA00023163"/>
    </source>
</evidence>
<proteinExistence type="predicted"/>
<dbReference type="SUPFAM" id="SSF46785">
    <property type="entry name" value="Winged helix' DNA-binding domain"/>
    <property type="match status" value="1"/>
</dbReference>
<comment type="caution">
    <text evidence="5">The sequence shown here is derived from an EMBL/GenBank/DDBJ whole genome shotgun (WGS) entry which is preliminary data.</text>
</comment>